<dbReference type="Gene3D" id="3.30.70.270">
    <property type="match status" value="1"/>
</dbReference>
<reference evidence="6" key="2">
    <citation type="submission" date="2023-07" db="EMBL/GenBank/DDBJ databases">
        <title>Duganella aceri sp. nov., isolated from tree sap.</title>
        <authorList>
            <person name="Kim I.S."/>
        </authorList>
    </citation>
    <scope>NUCLEOTIDE SEQUENCE [LARGE SCALE GENOMIC DNA]</scope>
    <source>
        <strain evidence="6">SAP-35</strain>
    </source>
</reference>
<dbReference type="EC" id="2.7.7.65" evidence="1"/>
<organism evidence="5 6">
    <name type="scientific">Duganella aceris</name>
    <dbReference type="NCBI Taxonomy" id="2703883"/>
    <lineage>
        <taxon>Bacteria</taxon>
        <taxon>Pseudomonadati</taxon>
        <taxon>Pseudomonadota</taxon>
        <taxon>Betaproteobacteria</taxon>
        <taxon>Burkholderiales</taxon>
        <taxon>Oxalobacteraceae</taxon>
        <taxon>Telluria group</taxon>
        <taxon>Duganella</taxon>
    </lineage>
</organism>
<dbReference type="InterPro" id="IPR043128">
    <property type="entry name" value="Rev_trsase/Diguanyl_cyclase"/>
</dbReference>
<protein>
    <recommendedName>
        <fullName evidence="1">diguanylate cyclase</fullName>
        <ecNumber evidence="1">2.7.7.65</ecNumber>
    </recommendedName>
</protein>
<gene>
    <name evidence="5" type="ORF">GW587_02825</name>
</gene>
<dbReference type="PROSITE" id="PS50887">
    <property type="entry name" value="GGDEF"/>
    <property type="match status" value="1"/>
</dbReference>
<feature type="transmembrane region" description="Helical" evidence="3">
    <location>
        <begin position="176"/>
        <end position="199"/>
    </location>
</feature>
<feature type="transmembrane region" description="Helical" evidence="3">
    <location>
        <begin position="141"/>
        <end position="164"/>
    </location>
</feature>
<dbReference type="EMBL" id="JAADJT010000001">
    <property type="protein sequence ID" value="NGZ83192.1"/>
    <property type="molecule type" value="Genomic_DNA"/>
</dbReference>
<reference evidence="5 6" key="1">
    <citation type="submission" date="2020-01" db="EMBL/GenBank/DDBJ databases">
        <authorList>
            <person name="Lee S.D."/>
        </authorList>
    </citation>
    <scope>NUCLEOTIDE SEQUENCE [LARGE SCALE GENOMIC DNA]</scope>
    <source>
        <strain evidence="5 6">SAP-35</strain>
    </source>
</reference>
<evidence type="ECO:0000313" key="5">
    <source>
        <dbReference type="EMBL" id="NGZ83192.1"/>
    </source>
</evidence>
<dbReference type="InterPro" id="IPR050469">
    <property type="entry name" value="Diguanylate_Cyclase"/>
</dbReference>
<keyword evidence="3" id="KW-0812">Transmembrane</keyword>
<dbReference type="InterPro" id="IPR029787">
    <property type="entry name" value="Nucleotide_cyclase"/>
</dbReference>
<evidence type="ECO:0000313" key="6">
    <source>
        <dbReference type="Proteomes" id="UP000666369"/>
    </source>
</evidence>
<feature type="transmembrane region" description="Helical" evidence="3">
    <location>
        <begin position="109"/>
        <end position="129"/>
    </location>
</feature>
<dbReference type="SMART" id="SM00267">
    <property type="entry name" value="GGDEF"/>
    <property type="match status" value="1"/>
</dbReference>
<evidence type="ECO:0000256" key="1">
    <source>
        <dbReference type="ARBA" id="ARBA00012528"/>
    </source>
</evidence>
<dbReference type="CDD" id="cd01949">
    <property type="entry name" value="GGDEF"/>
    <property type="match status" value="1"/>
</dbReference>
<sequence length="387" mass="42143">MTLNLLTIAVALPAFMGRVNRPARFAQAGVALQAAGWVLLLLSSLAEPSSWQDRVVSTLSMAGIAAGMAYNAIAFDLWCGRVAFARAPAVIAVLLTAGYGIGFDSYPFRVGWANGLFTLQMAIVVASLCRKPLVPVGRWRWLLVISLLAQMTVTGWRGVLGAFYTADFPNFFAPHMVNLFFGLVANITVVLSLAALLLAHRDEAARELERLATTDGLTGVLNRRAWLTQAAIDLTMGERYRQPVGVLMVDLDHFKQINDHYGHAGGDGALQLFAEALRAVARTGDVYCRYGGEEFCVLMNQADAAAVRAFDLRLRAWLHEAAPRLLGYALPYSAGVAMRLSDDETIEALLRRADSALYSAKALGRNLTLNPDELDEPDIQPSLSMRD</sequence>
<dbReference type="PANTHER" id="PTHR45138">
    <property type="entry name" value="REGULATORY COMPONENTS OF SENSORY TRANSDUCTION SYSTEM"/>
    <property type="match status" value="1"/>
</dbReference>
<dbReference type="Proteomes" id="UP000666369">
    <property type="component" value="Unassembled WGS sequence"/>
</dbReference>
<keyword evidence="3" id="KW-0472">Membrane</keyword>
<name>A0ABX0FF72_9BURK</name>
<comment type="catalytic activity">
    <reaction evidence="2">
        <text>2 GTP = 3',3'-c-di-GMP + 2 diphosphate</text>
        <dbReference type="Rhea" id="RHEA:24898"/>
        <dbReference type="ChEBI" id="CHEBI:33019"/>
        <dbReference type="ChEBI" id="CHEBI:37565"/>
        <dbReference type="ChEBI" id="CHEBI:58805"/>
        <dbReference type="EC" id="2.7.7.65"/>
    </reaction>
</comment>
<feature type="domain" description="GGDEF" evidence="4">
    <location>
        <begin position="242"/>
        <end position="373"/>
    </location>
</feature>
<dbReference type="SUPFAM" id="SSF55073">
    <property type="entry name" value="Nucleotide cyclase"/>
    <property type="match status" value="1"/>
</dbReference>
<dbReference type="NCBIfam" id="TIGR00254">
    <property type="entry name" value="GGDEF"/>
    <property type="match status" value="1"/>
</dbReference>
<evidence type="ECO:0000256" key="3">
    <source>
        <dbReference type="SAM" id="Phobius"/>
    </source>
</evidence>
<dbReference type="PANTHER" id="PTHR45138:SF9">
    <property type="entry name" value="DIGUANYLATE CYCLASE DGCM-RELATED"/>
    <property type="match status" value="1"/>
</dbReference>
<dbReference type="InterPro" id="IPR000160">
    <property type="entry name" value="GGDEF_dom"/>
</dbReference>
<evidence type="ECO:0000259" key="4">
    <source>
        <dbReference type="PROSITE" id="PS50887"/>
    </source>
</evidence>
<keyword evidence="6" id="KW-1185">Reference proteome</keyword>
<accession>A0ABX0FF72</accession>
<proteinExistence type="predicted"/>
<dbReference type="Pfam" id="PF00990">
    <property type="entry name" value="GGDEF"/>
    <property type="match status" value="1"/>
</dbReference>
<feature type="transmembrane region" description="Helical" evidence="3">
    <location>
        <begin position="57"/>
        <end position="77"/>
    </location>
</feature>
<evidence type="ECO:0000256" key="2">
    <source>
        <dbReference type="ARBA" id="ARBA00034247"/>
    </source>
</evidence>
<keyword evidence="3" id="KW-1133">Transmembrane helix</keyword>
<comment type="caution">
    <text evidence="5">The sequence shown here is derived from an EMBL/GenBank/DDBJ whole genome shotgun (WGS) entry which is preliminary data.</text>
</comment>
<feature type="transmembrane region" description="Helical" evidence="3">
    <location>
        <begin position="84"/>
        <end position="103"/>
    </location>
</feature>